<evidence type="ECO:0000256" key="1">
    <source>
        <dbReference type="ARBA" id="ARBA00022737"/>
    </source>
</evidence>
<dbReference type="InterPro" id="IPR001119">
    <property type="entry name" value="SLH_dom"/>
</dbReference>
<name>A0A9X4H2F8_9FIRM</name>
<dbReference type="PROSITE" id="PS51272">
    <property type="entry name" value="SLH"/>
    <property type="match status" value="1"/>
</dbReference>
<reference evidence="3" key="1">
    <citation type="submission" date="2022-02" db="EMBL/GenBank/DDBJ databases">
        <authorList>
            <person name="Leng L."/>
        </authorList>
    </citation>
    <scope>NUCLEOTIDE SEQUENCE</scope>
    <source>
        <strain evidence="3">JI</strain>
    </source>
</reference>
<proteinExistence type="predicted"/>
<dbReference type="Pfam" id="PF00395">
    <property type="entry name" value="SLH"/>
    <property type="match status" value="1"/>
</dbReference>
<keyword evidence="1" id="KW-0677">Repeat</keyword>
<comment type="caution">
    <text evidence="3">The sequence shown here is derived from an EMBL/GenBank/DDBJ whole genome shotgun (WGS) entry which is preliminary data.</text>
</comment>
<gene>
    <name evidence="3" type="ORF">L7E55_08220</name>
</gene>
<protein>
    <submittedName>
        <fullName evidence="3">S-layer homology domain-containing protein</fullName>
    </submittedName>
</protein>
<evidence type="ECO:0000313" key="3">
    <source>
        <dbReference type="EMBL" id="MDF9408341.1"/>
    </source>
</evidence>
<dbReference type="Proteomes" id="UP001154312">
    <property type="component" value="Unassembled WGS sequence"/>
</dbReference>
<evidence type="ECO:0000259" key="2">
    <source>
        <dbReference type="PROSITE" id="PS51272"/>
    </source>
</evidence>
<dbReference type="EMBL" id="JAKOAV010000013">
    <property type="protein sequence ID" value="MDF9408341.1"/>
    <property type="molecule type" value="Genomic_DNA"/>
</dbReference>
<dbReference type="AlphaFoldDB" id="A0A9X4H2F8"/>
<organism evidence="3 4">
    <name type="scientific">Pelotomaculum isophthalicicum JI</name>
    <dbReference type="NCBI Taxonomy" id="947010"/>
    <lineage>
        <taxon>Bacteria</taxon>
        <taxon>Bacillati</taxon>
        <taxon>Bacillota</taxon>
        <taxon>Clostridia</taxon>
        <taxon>Eubacteriales</taxon>
        <taxon>Desulfotomaculaceae</taxon>
        <taxon>Pelotomaculum</taxon>
    </lineage>
</organism>
<keyword evidence="4" id="KW-1185">Reference proteome</keyword>
<dbReference type="RefSeq" id="WP_277443655.1">
    <property type="nucleotide sequence ID" value="NZ_JAKOAV010000013.1"/>
</dbReference>
<accession>A0A9X4H2F8</accession>
<evidence type="ECO:0000313" key="4">
    <source>
        <dbReference type="Proteomes" id="UP001154312"/>
    </source>
</evidence>
<sequence>MQPGEKPDPDVPVNRETLARLAIQTMGLNNVARFSDIYVLDFQDAGDVSEHLRGHAALSVALGLIKPVEGKFEPKAVVTRAEAAETIVRLLKNGK</sequence>
<feature type="domain" description="SLH" evidence="2">
    <location>
        <begin position="39"/>
        <end position="95"/>
    </location>
</feature>